<feature type="region of interest" description="Disordered" evidence="1">
    <location>
        <begin position="82"/>
        <end position="120"/>
    </location>
</feature>
<feature type="compositionally biased region" description="Basic residues" evidence="1">
    <location>
        <begin position="159"/>
        <end position="186"/>
    </location>
</feature>
<dbReference type="AlphaFoldDB" id="A0A383DRM8"/>
<organism evidence="2">
    <name type="scientific">marine metagenome</name>
    <dbReference type="NCBI Taxonomy" id="408172"/>
    <lineage>
        <taxon>unclassified sequences</taxon>
        <taxon>metagenomes</taxon>
        <taxon>ecological metagenomes</taxon>
    </lineage>
</organism>
<feature type="region of interest" description="Disordered" evidence="1">
    <location>
        <begin position="159"/>
        <end position="234"/>
    </location>
</feature>
<evidence type="ECO:0000256" key="1">
    <source>
        <dbReference type="SAM" id="MobiDB-lite"/>
    </source>
</evidence>
<proteinExistence type="predicted"/>
<dbReference type="EMBL" id="UINC01219615">
    <property type="protein sequence ID" value="SVE47161.1"/>
    <property type="molecule type" value="Genomic_DNA"/>
</dbReference>
<evidence type="ECO:0000313" key="2">
    <source>
        <dbReference type="EMBL" id="SVE47161.1"/>
    </source>
</evidence>
<feature type="compositionally biased region" description="Basic residues" evidence="1">
    <location>
        <begin position="87"/>
        <end position="100"/>
    </location>
</feature>
<feature type="compositionally biased region" description="Basic residues" evidence="1">
    <location>
        <begin position="200"/>
        <end position="234"/>
    </location>
</feature>
<name>A0A383DRM8_9ZZZZ</name>
<accession>A0A383DRM8</accession>
<sequence length="234" mass="27428">RVGWARPRPCRSRPPGCRRGRHRPRHPGLRRGTGPLVGRRLHRRWCRGTTPGHGSHACCRPHGGRRRDRRCGRLRLAQPLDRQRREALRRRGPQARRCRTGRTPGQLGRDPRARGHGPCGARRCARRPLGRGGRCVGRSRCPGRSRSRRRLCQRCHVDRRPHRSRTPGRRCHRAQRRPRRLQHQRGLRIDAPRGAATGGGRRRGRCRPGIRRRWRPGRRRRRRWSPSRRRPPPG</sequence>
<feature type="non-terminal residue" evidence="2">
    <location>
        <position position="1"/>
    </location>
</feature>
<feature type="non-terminal residue" evidence="2">
    <location>
        <position position="234"/>
    </location>
</feature>
<protein>
    <submittedName>
        <fullName evidence="2">Uncharacterized protein</fullName>
    </submittedName>
</protein>
<feature type="compositionally biased region" description="Basic residues" evidence="1">
    <location>
        <begin position="8"/>
        <end position="29"/>
    </location>
</feature>
<gene>
    <name evidence="2" type="ORF">METZ01_LOCUS500015</name>
</gene>
<feature type="region of interest" description="Disordered" evidence="1">
    <location>
        <begin position="1"/>
        <end position="35"/>
    </location>
</feature>
<reference evidence="2" key="1">
    <citation type="submission" date="2018-05" db="EMBL/GenBank/DDBJ databases">
        <authorList>
            <person name="Lanie J.A."/>
            <person name="Ng W.-L."/>
            <person name="Kazmierczak K.M."/>
            <person name="Andrzejewski T.M."/>
            <person name="Davidsen T.M."/>
            <person name="Wayne K.J."/>
            <person name="Tettelin H."/>
            <person name="Glass J.I."/>
            <person name="Rusch D."/>
            <person name="Podicherti R."/>
            <person name="Tsui H.-C.T."/>
            <person name="Winkler M.E."/>
        </authorList>
    </citation>
    <scope>NUCLEOTIDE SEQUENCE</scope>
</reference>